<name>A0AA86NV05_9EUKA</name>
<accession>A0AA86NV05</accession>
<protein>
    <submittedName>
        <fullName evidence="2">Hypothetical_protein</fullName>
    </submittedName>
</protein>
<organism evidence="1">
    <name type="scientific">Hexamita inflata</name>
    <dbReference type="NCBI Taxonomy" id="28002"/>
    <lineage>
        <taxon>Eukaryota</taxon>
        <taxon>Metamonada</taxon>
        <taxon>Diplomonadida</taxon>
        <taxon>Hexamitidae</taxon>
        <taxon>Hexamitinae</taxon>
        <taxon>Hexamita</taxon>
    </lineage>
</organism>
<evidence type="ECO:0000313" key="3">
    <source>
        <dbReference type="Proteomes" id="UP001642409"/>
    </source>
</evidence>
<reference evidence="1" key="1">
    <citation type="submission" date="2023-06" db="EMBL/GenBank/DDBJ databases">
        <authorList>
            <person name="Kurt Z."/>
        </authorList>
    </citation>
    <scope>NUCLEOTIDE SEQUENCE</scope>
</reference>
<dbReference type="AlphaFoldDB" id="A0AA86NV05"/>
<dbReference type="EMBL" id="CATOUU010000369">
    <property type="protein sequence ID" value="CAI9926483.1"/>
    <property type="molecule type" value="Genomic_DNA"/>
</dbReference>
<reference evidence="2 3" key="2">
    <citation type="submission" date="2024-07" db="EMBL/GenBank/DDBJ databases">
        <authorList>
            <person name="Akdeniz Z."/>
        </authorList>
    </citation>
    <scope>NUCLEOTIDE SEQUENCE [LARGE SCALE GENOMIC DNA]</scope>
</reference>
<evidence type="ECO:0000313" key="1">
    <source>
        <dbReference type="EMBL" id="CAI9926483.1"/>
    </source>
</evidence>
<dbReference type="Proteomes" id="UP001642409">
    <property type="component" value="Unassembled WGS sequence"/>
</dbReference>
<evidence type="ECO:0000313" key="2">
    <source>
        <dbReference type="EMBL" id="CAL6002749.1"/>
    </source>
</evidence>
<keyword evidence="3" id="KW-1185">Reference proteome</keyword>
<gene>
    <name evidence="1" type="ORF">HINF_LOCUS14128</name>
    <name evidence="2" type="ORF">HINF_LOCUS18068</name>
</gene>
<proteinExistence type="predicted"/>
<comment type="caution">
    <text evidence="1">The sequence shown here is derived from an EMBL/GenBank/DDBJ whole genome shotgun (WGS) entry which is preliminary data.</text>
</comment>
<dbReference type="EMBL" id="CAXDID020000046">
    <property type="protein sequence ID" value="CAL6002749.1"/>
    <property type="molecule type" value="Genomic_DNA"/>
</dbReference>
<sequence>MLQTDSEFIYAAGKVMHKNFSCSSVSQLTLDIMMLSDQEYLWFWSELAYELNVMPEVLKRRYQSAFVTQSFSSSRSDDRVFYESGTVSSKNVDPQYFMACLVNQIVSISGKAPQLHQIQSAVKKYEPLVWNLMSVQMGLSEDVLKHHYSAEYVYKRQSSYRLCESDKKLLAQLAVQNLSLKPKQVIDIFIKQNQNYFTQILKQIYSTNSIKTTYISNFVIWYIIQIIAVVKMQMNERDQDLSSYLNVTLDASSIYAGCICSYVFHGIYPMKDFQQRKLGNIIYKYQKVFRNSLLIFGSIYVTNYKHKIKQLTKLFRYMLFCIANFSIFRNKHCFRLNLICISKSFLCETVKLIWLQVSISF</sequence>